<reference evidence="1" key="1">
    <citation type="journal article" date="2020" name="Stud. Mycol.">
        <title>101 Dothideomycetes genomes: a test case for predicting lifestyles and emergence of pathogens.</title>
        <authorList>
            <person name="Haridas S."/>
            <person name="Albert R."/>
            <person name="Binder M."/>
            <person name="Bloem J."/>
            <person name="Labutti K."/>
            <person name="Salamov A."/>
            <person name="Andreopoulos B."/>
            <person name="Baker S."/>
            <person name="Barry K."/>
            <person name="Bills G."/>
            <person name="Bluhm B."/>
            <person name="Cannon C."/>
            <person name="Castanera R."/>
            <person name="Culley D."/>
            <person name="Daum C."/>
            <person name="Ezra D."/>
            <person name="Gonzalez J."/>
            <person name="Henrissat B."/>
            <person name="Kuo A."/>
            <person name="Liang C."/>
            <person name="Lipzen A."/>
            <person name="Lutzoni F."/>
            <person name="Magnuson J."/>
            <person name="Mondo S."/>
            <person name="Nolan M."/>
            <person name="Ohm R."/>
            <person name="Pangilinan J."/>
            <person name="Park H.-J."/>
            <person name="Ramirez L."/>
            <person name="Alfaro M."/>
            <person name="Sun H."/>
            <person name="Tritt A."/>
            <person name="Yoshinaga Y."/>
            <person name="Zwiers L.-H."/>
            <person name="Turgeon B."/>
            <person name="Goodwin S."/>
            <person name="Spatafora J."/>
            <person name="Crous P."/>
            <person name="Grigoriev I."/>
        </authorList>
    </citation>
    <scope>NUCLEOTIDE SEQUENCE</scope>
    <source>
        <strain evidence="1">SCOH1-5</strain>
    </source>
</reference>
<proteinExistence type="predicted"/>
<evidence type="ECO:0000313" key="2">
    <source>
        <dbReference type="Proteomes" id="UP000799539"/>
    </source>
</evidence>
<accession>A0A6A6FVQ5</accession>
<name>A0A6A6FVQ5_9PEZI</name>
<dbReference type="Proteomes" id="UP000799539">
    <property type="component" value="Unassembled WGS sequence"/>
</dbReference>
<sequence length="60" mass="6684">MALEHSTIVSNKSPALIYQPPIYALWPSLACFPFCSNAQQDQDMSTAVNAKYRCLSWSST</sequence>
<protein>
    <submittedName>
        <fullName evidence="1">Uncharacterized protein</fullName>
    </submittedName>
</protein>
<dbReference type="EMBL" id="ML992662">
    <property type="protein sequence ID" value="KAF2217459.1"/>
    <property type="molecule type" value="Genomic_DNA"/>
</dbReference>
<gene>
    <name evidence="1" type="ORF">CERZMDRAFT_89530</name>
</gene>
<keyword evidence="2" id="KW-1185">Reference proteome</keyword>
<evidence type="ECO:0000313" key="1">
    <source>
        <dbReference type="EMBL" id="KAF2217459.1"/>
    </source>
</evidence>
<dbReference type="AlphaFoldDB" id="A0A6A6FVQ5"/>
<organism evidence="1 2">
    <name type="scientific">Cercospora zeae-maydis SCOH1-5</name>
    <dbReference type="NCBI Taxonomy" id="717836"/>
    <lineage>
        <taxon>Eukaryota</taxon>
        <taxon>Fungi</taxon>
        <taxon>Dikarya</taxon>
        <taxon>Ascomycota</taxon>
        <taxon>Pezizomycotina</taxon>
        <taxon>Dothideomycetes</taxon>
        <taxon>Dothideomycetidae</taxon>
        <taxon>Mycosphaerellales</taxon>
        <taxon>Mycosphaerellaceae</taxon>
        <taxon>Cercospora</taxon>
    </lineage>
</organism>